<comment type="subcellular location">
    <subcellularLocation>
        <location evidence="1">Cell membrane</location>
        <topology evidence="1">Multi-pass membrane protein</topology>
    </subcellularLocation>
</comment>
<dbReference type="GO" id="GO:0016740">
    <property type="term" value="F:transferase activity"/>
    <property type="evidence" value="ECO:0007669"/>
    <property type="project" value="UniProtKB-KW"/>
</dbReference>
<dbReference type="InterPro" id="IPR000917">
    <property type="entry name" value="Sulfatase_N"/>
</dbReference>
<dbReference type="PANTHER" id="PTHR47371">
    <property type="entry name" value="LIPOTEICHOIC ACID SYNTHASE"/>
    <property type="match status" value="1"/>
</dbReference>
<evidence type="ECO:0000256" key="6">
    <source>
        <dbReference type="ARBA" id="ARBA00023136"/>
    </source>
</evidence>
<accession>A0A2U1E726</accession>
<comment type="caution">
    <text evidence="9">The sequence shown here is derived from an EMBL/GenBank/DDBJ whole genome shotgun (WGS) entry which is preliminary data.</text>
</comment>
<dbReference type="Pfam" id="PF00884">
    <property type="entry name" value="Sulfatase"/>
    <property type="match status" value="1"/>
</dbReference>
<organism evidence="9 10">
    <name type="scientific">Ezakiella coagulans</name>
    <dbReference type="NCBI Taxonomy" id="46507"/>
    <lineage>
        <taxon>Bacteria</taxon>
        <taxon>Bacillati</taxon>
        <taxon>Bacillota</taxon>
        <taxon>Tissierellia</taxon>
        <taxon>Ezakiella</taxon>
    </lineage>
</organism>
<comment type="pathway">
    <text evidence="2">Cell wall biogenesis; lipoteichoic acid biosynthesis.</text>
</comment>
<dbReference type="EMBL" id="QEKV01000001">
    <property type="protein sequence ID" value="PVY95746.1"/>
    <property type="molecule type" value="Genomic_DNA"/>
</dbReference>
<dbReference type="AlphaFoldDB" id="A0A2U1E726"/>
<dbReference type="PANTHER" id="PTHR47371:SF3">
    <property type="entry name" value="PHOSPHOGLYCEROL TRANSFERASE I"/>
    <property type="match status" value="1"/>
</dbReference>
<proteinExistence type="predicted"/>
<dbReference type="RefSeq" id="WP_116479635.1">
    <property type="nucleotide sequence ID" value="NZ_QEKV01000001.1"/>
</dbReference>
<name>A0A2U1E726_9FIRM</name>
<keyword evidence="10" id="KW-1185">Reference proteome</keyword>
<keyword evidence="5 7" id="KW-1133">Transmembrane helix</keyword>
<dbReference type="Gene3D" id="3.30.1120.170">
    <property type="match status" value="1"/>
</dbReference>
<evidence type="ECO:0000256" key="7">
    <source>
        <dbReference type="SAM" id="Phobius"/>
    </source>
</evidence>
<feature type="transmembrane region" description="Helical" evidence="7">
    <location>
        <begin position="53"/>
        <end position="74"/>
    </location>
</feature>
<dbReference type="Proteomes" id="UP000245793">
    <property type="component" value="Unassembled WGS sequence"/>
</dbReference>
<dbReference type="InterPro" id="IPR050448">
    <property type="entry name" value="OpgB/LTA_synthase_biosynth"/>
</dbReference>
<evidence type="ECO:0000256" key="2">
    <source>
        <dbReference type="ARBA" id="ARBA00004936"/>
    </source>
</evidence>
<keyword evidence="9" id="KW-0808">Transferase</keyword>
<keyword evidence="6 7" id="KW-0472">Membrane</keyword>
<keyword evidence="3" id="KW-1003">Cell membrane</keyword>
<feature type="transmembrane region" description="Helical" evidence="7">
    <location>
        <begin position="94"/>
        <end position="119"/>
    </location>
</feature>
<feature type="domain" description="Sulfatase N-terminal" evidence="8">
    <location>
        <begin position="210"/>
        <end position="501"/>
    </location>
</feature>
<sequence>MILLFLIIFKFILFYNLTHVSYSPLVVLSVDVFIFSCFYLIKNTKLKGTKSLYFGLYVLLSIVMFADATYFSYFNRLPVIKEMGHAGNLGDVKGAVLMLLNIKNLLFVIDLPVVIYLAIKRKLNFIDEFLVQKLNIRRIIIPAFFVLVTGIVLLANLSKLSSVKKLSLFSYHTLDIFGKLEDENSEIDVSKENFISDDEKNEFTGIAKGKNFIMIQVESLNNFPIGRKYEGEEITPNLNRLIKEKGTIYANDYFELLGAGNTSDAEFVSLHSMYPSMKNPSYEVYLDSYLYGLPKIFKDFGYDVAAYHGYKRDFWIRDRAYPHIGIDKFYAEDNFDLSDKIGMGLSDKSFFKQSAEIMKSSQKQPFFSFLVTLTSHVPYEMPDETKKIKIKKEDEGSIFGNYLNAVRYTDEAIGEFIEELKEKGLYDNSVIALYGDHHGILMNNPDDNRRVGNFVGKKFDFDTMLNIPFIIHIGGYDGTKTVEGVRSQLDFAPTILNLFGISKKNYVMMGTDILSDKNPGVVFPQSYLIRGSFINDDYIFQMKRDGIFENGELRSRKTGEVVDREKARELYKRALKEIDYSKYVLENNLLESMLKEGNTDESHEVKTNVSVRNAAEIKNKTEFESAFKKGFRTFRLGLFKSTDNFYTTSKESGDLKELKTANPDLMTLGDLVRGYDEDVSFIIDAENTREIADYIRKMPGLYKNLILAVRNLEDYEYVSVRQNGYRIMISGNEIDENMKVSMYENNTEIIFENANDEKLKEHTYFMDKEPKIYSIEEVDKFENKSDEPKEAKIQKINFEDENSENYFKKIVANYNYETESIEIDDDELKTIEDLKNYMSDEKVKVAFESTDQAVHNLRTLKEQNFPLERIVAILNSYDEAQYVYKLGFSGISFSDKMNDEEILEAVKLVGGFLSK</sequence>
<gene>
    <name evidence="9" type="ORF">C7381_101275</name>
</gene>
<dbReference type="GO" id="GO:0005886">
    <property type="term" value="C:plasma membrane"/>
    <property type="evidence" value="ECO:0007669"/>
    <property type="project" value="UniProtKB-SubCell"/>
</dbReference>
<dbReference type="Gene3D" id="3.40.720.10">
    <property type="entry name" value="Alkaline Phosphatase, subunit A"/>
    <property type="match status" value="1"/>
</dbReference>
<evidence type="ECO:0000256" key="5">
    <source>
        <dbReference type="ARBA" id="ARBA00022989"/>
    </source>
</evidence>
<evidence type="ECO:0000256" key="4">
    <source>
        <dbReference type="ARBA" id="ARBA00022692"/>
    </source>
</evidence>
<keyword evidence="4 7" id="KW-0812">Transmembrane</keyword>
<dbReference type="SUPFAM" id="SSF53649">
    <property type="entry name" value="Alkaline phosphatase-like"/>
    <property type="match status" value="1"/>
</dbReference>
<evidence type="ECO:0000313" key="9">
    <source>
        <dbReference type="EMBL" id="PVY95746.1"/>
    </source>
</evidence>
<evidence type="ECO:0000256" key="1">
    <source>
        <dbReference type="ARBA" id="ARBA00004651"/>
    </source>
</evidence>
<evidence type="ECO:0000313" key="10">
    <source>
        <dbReference type="Proteomes" id="UP000245793"/>
    </source>
</evidence>
<feature type="transmembrane region" description="Helical" evidence="7">
    <location>
        <begin position="20"/>
        <end position="41"/>
    </location>
</feature>
<dbReference type="InterPro" id="IPR017850">
    <property type="entry name" value="Alkaline_phosphatase_core_sf"/>
</dbReference>
<evidence type="ECO:0000259" key="8">
    <source>
        <dbReference type="Pfam" id="PF00884"/>
    </source>
</evidence>
<feature type="transmembrane region" description="Helical" evidence="7">
    <location>
        <begin position="139"/>
        <end position="157"/>
    </location>
</feature>
<dbReference type="CDD" id="cd16015">
    <property type="entry name" value="LTA_synthase"/>
    <property type="match status" value="1"/>
</dbReference>
<evidence type="ECO:0000256" key="3">
    <source>
        <dbReference type="ARBA" id="ARBA00022475"/>
    </source>
</evidence>
<reference evidence="9 10" key="1">
    <citation type="submission" date="2018-04" db="EMBL/GenBank/DDBJ databases">
        <title>Genomic Encyclopedia of Type Strains, Phase IV (KMG-IV): sequencing the most valuable type-strain genomes for metagenomic binning, comparative biology and taxonomic classification.</title>
        <authorList>
            <person name="Goeker M."/>
        </authorList>
    </citation>
    <scope>NUCLEOTIDE SEQUENCE [LARGE SCALE GENOMIC DNA]</scope>
    <source>
        <strain evidence="9 10">DSM 20705</strain>
    </source>
</reference>
<protein>
    <submittedName>
        <fullName evidence="9">Phosphoglycerol transferase MdoB-like AlkP superfamily enzyme</fullName>
    </submittedName>
</protein>